<dbReference type="Gene3D" id="1.10.555.10">
    <property type="entry name" value="Rho GTPase activation protein"/>
    <property type="match status" value="1"/>
</dbReference>
<protein>
    <submittedName>
        <fullName evidence="2 3">Rho-GAP domain-containing protein</fullName>
    </submittedName>
</protein>
<dbReference type="InterPro" id="IPR008936">
    <property type="entry name" value="Rho_GTPase_activation_prot"/>
</dbReference>
<name>A0A183DKV9_9BILA</name>
<sequence>LEVEGIHRISAPKVNLDKLEEAANSRQAVHFSDVHDASGLLKRFVRQLPHHILTDEMRHTFEKIAAECPCGALSPCRCLVADILKAQLNSLPRENYTLLAYLFIHAQMILQKSDQNKMGLAALGLILQAALNISQPLVRILLLNASNVIPMEYH</sequence>
<dbReference type="GO" id="GO:0005096">
    <property type="term" value="F:GTPase activator activity"/>
    <property type="evidence" value="ECO:0007669"/>
    <property type="project" value="InterPro"/>
</dbReference>
<reference evidence="2 3" key="1">
    <citation type="submission" date="2016-06" db="UniProtKB">
        <authorList>
            <consortium name="WormBaseParasite"/>
        </authorList>
    </citation>
    <scope>IDENTIFICATION</scope>
</reference>
<dbReference type="GO" id="GO:0031267">
    <property type="term" value="F:small GTPase binding"/>
    <property type="evidence" value="ECO:0007669"/>
    <property type="project" value="InterPro"/>
</dbReference>
<dbReference type="Pfam" id="PF00620">
    <property type="entry name" value="RhoGAP"/>
    <property type="match status" value="1"/>
</dbReference>
<dbReference type="AlphaFoldDB" id="A0A183DKV9"/>
<dbReference type="SMART" id="SM00324">
    <property type="entry name" value="RhoGAP"/>
    <property type="match status" value="1"/>
</dbReference>
<dbReference type="PANTHER" id="PTHR12783">
    <property type="entry name" value="RALA BINDING PROTEIN 1 RALBP1"/>
    <property type="match status" value="1"/>
</dbReference>
<dbReference type="PANTHER" id="PTHR12783:SF5">
    <property type="entry name" value="RALA-BINDING PROTEIN 1"/>
    <property type="match status" value="1"/>
</dbReference>
<evidence type="ECO:0000313" key="3">
    <source>
        <dbReference type="WBParaSite" id="GPUH_0002697801-mRNA-1"/>
    </source>
</evidence>
<dbReference type="PROSITE" id="PS50238">
    <property type="entry name" value="RHOGAP"/>
    <property type="match status" value="1"/>
</dbReference>
<accession>A0A183DKV9</accession>
<evidence type="ECO:0000259" key="1">
    <source>
        <dbReference type="PROSITE" id="PS50238"/>
    </source>
</evidence>
<dbReference type="InterPro" id="IPR000198">
    <property type="entry name" value="RhoGAP_dom"/>
</dbReference>
<dbReference type="WBParaSite" id="GPUH_0002697801-mRNA-1">
    <property type="protein sequence ID" value="GPUH_0002697801-mRNA-1"/>
    <property type="gene ID" value="GPUH_0002697801"/>
</dbReference>
<dbReference type="GO" id="GO:0007264">
    <property type="term" value="P:small GTPase-mediated signal transduction"/>
    <property type="evidence" value="ECO:0007669"/>
    <property type="project" value="InterPro"/>
</dbReference>
<proteinExistence type="predicted"/>
<feature type="domain" description="Rho-GAP" evidence="1">
    <location>
        <begin position="1"/>
        <end position="154"/>
    </location>
</feature>
<dbReference type="CDD" id="cd00159">
    <property type="entry name" value="RhoGAP"/>
    <property type="match status" value="1"/>
</dbReference>
<dbReference type="SUPFAM" id="SSF48350">
    <property type="entry name" value="GTPase activation domain, GAP"/>
    <property type="match status" value="1"/>
</dbReference>
<dbReference type="InterPro" id="IPR039767">
    <property type="entry name" value="RALBP1"/>
</dbReference>
<organism evidence="2">
    <name type="scientific">Gongylonema pulchrum</name>
    <dbReference type="NCBI Taxonomy" id="637853"/>
    <lineage>
        <taxon>Eukaryota</taxon>
        <taxon>Metazoa</taxon>
        <taxon>Ecdysozoa</taxon>
        <taxon>Nematoda</taxon>
        <taxon>Chromadorea</taxon>
        <taxon>Rhabditida</taxon>
        <taxon>Spirurina</taxon>
        <taxon>Spiruromorpha</taxon>
        <taxon>Spiruroidea</taxon>
        <taxon>Gongylonematidae</taxon>
        <taxon>Gongylonema</taxon>
    </lineage>
</organism>
<evidence type="ECO:0000313" key="2">
    <source>
        <dbReference type="WBParaSite" id="GPUH_0000936101-mRNA-1"/>
    </source>
</evidence>
<dbReference type="WBParaSite" id="GPUH_0000936101-mRNA-1">
    <property type="protein sequence ID" value="GPUH_0000936101-mRNA-1"/>
    <property type="gene ID" value="GPUH_0000936101"/>
</dbReference>